<dbReference type="GO" id="GO:0004553">
    <property type="term" value="F:hydrolase activity, hydrolyzing O-glycosyl compounds"/>
    <property type="evidence" value="ECO:0007669"/>
    <property type="project" value="TreeGrafter"/>
</dbReference>
<accession>A0A4Q7NAD7</accession>
<dbReference type="EMBL" id="SGXD01000006">
    <property type="protein sequence ID" value="RZS79408.1"/>
    <property type="molecule type" value="Genomic_DNA"/>
</dbReference>
<dbReference type="Gene3D" id="3.20.20.80">
    <property type="entry name" value="Glycosidases"/>
    <property type="match status" value="1"/>
</dbReference>
<dbReference type="InterPro" id="IPR017853">
    <property type="entry name" value="GH"/>
</dbReference>
<dbReference type="InterPro" id="IPR024655">
    <property type="entry name" value="Asl1_glyco_hydro_catalytic"/>
</dbReference>
<feature type="compositionally biased region" description="Basic residues" evidence="1">
    <location>
        <begin position="64"/>
        <end position="110"/>
    </location>
</feature>
<reference evidence="4 5" key="1">
    <citation type="submission" date="2019-02" db="EMBL/GenBank/DDBJ databases">
        <title>Genomic Encyclopedia of Type Strains, Phase IV (KMG-IV): sequencing the most valuable type-strain genomes for metagenomic binning, comparative biology and taxonomic classification.</title>
        <authorList>
            <person name="Goeker M."/>
        </authorList>
    </citation>
    <scope>NUCLEOTIDE SEQUENCE [LARGE SCALE GENOMIC DNA]</scope>
    <source>
        <strain evidence="4 5">DSM 45622</strain>
    </source>
</reference>
<dbReference type="Pfam" id="PF11790">
    <property type="entry name" value="Glyco_hydro_cc"/>
    <property type="match status" value="1"/>
</dbReference>
<comment type="caution">
    <text evidence="4">The sequence shown here is derived from an EMBL/GenBank/DDBJ whole genome shotgun (WGS) entry which is preliminary data.</text>
</comment>
<dbReference type="SUPFAM" id="SSF51445">
    <property type="entry name" value="(Trans)glycosidases"/>
    <property type="match status" value="1"/>
</dbReference>
<evidence type="ECO:0000256" key="1">
    <source>
        <dbReference type="SAM" id="MobiDB-lite"/>
    </source>
</evidence>
<keyword evidence="5" id="KW-1185">Reference proteome</keyword>
<gene>
    <name evidence="4" type="ORF">EV189_3762</name>
</gene>
<dbReference type="Proteomes" id="UP000293638">
    <property type="component" value="Unassembled WGS sequence"/>
</dbReference>
<evidence type="ECO:0000259" key="3">
    <source>
        <dbReference type="Pfam" id="PF11790"/>
    </source>
</evidence>
<dbReference type="OrthoDB" id="7180791at2"/>
<feature type="region of interest" description="Disordered" evidence="1">
    <location>
        <begin position="212"/>
        <end position="239"/>
    </location>
</feature>
<evidence type="ECO:0000256" key="2">
    <source>
        <dbReference type="SAM" id="SignalP"/>
    </source>
</evidence>
<feature type="compositionally biased region" description="Pro residues" evidence="1">
    <location>
        <begin position="144"/>
        <end position="154"/>
    </location>
</feature>
<feature type="signal peptide" evidence="2">
    <location>
        <begin position="1"/>
        <end position="38"/>
    </location>
</feature>
<evidence type="ECO:0000313" key="5">
    <source>
        <dbReference type="Proteomes" id="UP000293638"/>
    </source>
</evidence>
<dbReference type="PANTHER" id="PTHR12631:SF10">
    <property type="entry name" value="BETA-XYLOSIDASE-LIKE PROTEIN-RELATED"/>
    <property type="match status" value="1"/>
</dbReference>
<feature type="domain" description="Asl1-like glycosyl hydrolase catalytic" evidence="3">
    <location>
        <begin position="351"/>
        <end position="462"/>
    </location>
</feature>
<evidence type="ECO:0000313" key="4">
    <source>
        <dbReference type="EMBL" id="RZS79408.1"/>
    </source>
</evidence>
<dbReference type="AlphaFoldDB" id="A0A4Q7NAD7"/>
<feature type="compositionally biased region" description="Low complexity" evidence="1">
    <location>
        <begin position="28"/>
        <end position="54"/>
    </location>
</feature>
<dbReference type="InterPro" id="IPR051923">
    <property type="entry name" value="Glycosyl_Hydrolase_39"/>
</dbReference>
<keyword evidence="2" id="KW-0732">Signal</keyword>
<keyword evidence="4" id="KW-0378">Hydrolase</keyword>
<sequence>MTPVPSASPRRAPRAVLVAVLVALAPGLAGPGSAPARAAAAACALPAQSAGAAAKVVGTPEKKAPKKKPVKKAPKKKAPTKRAPKKKAPTKRAPKKKALTKKAPTKKAPTKRVPATKVVKAPTKQKAPTTSSRPTAAPKTAPKTAPPGRTPPGGRPVAVRPAPVPEPRPRSTAPADCPAPSTGTGAPGAVPTVLPGSSGTAVGAAGSAPVLGAATAPPRPSTARAAGPAAQAPGRTTPWAFGIHGSPAGGEDAFGTVRLWDAGTTWSDLQPAPGRWDWTRLDAAVLDAESRRLEPVLVLGQTPAWASSDTRVPGMLHPGASMPPLDPRTWSAYVSAVATRYRGRIRGYEVWNEPNYVSDYYHGTEQQLASLTVLARTALRAADPGALLIGPGFATRTQGQLGWLYRYLDALPARTLDVVALHLYPPAGQGPEQAVAQLQTVEAALAGRGITAPVWNTEVNLGVVGGTSLATPVPAPLDGAYVARLLLLSRAAGIERTYWYTWSWLGNVGINLLQPDGAPSGALGAWRRVGAWMTHSTLDGCSAAGAVWTCTLRPDAGGTAQVVWTTGPGTTYAVPGGTAGVLGLEGSVSPVPASGRIPLTAVPVLLPDARQSLRQLADASMQ</sequence>
<feature type="region of interest" description="Disordered" evidence="1">
    <location>
        <begin position="28"/>
        <end position="194"/>
    </location>
</feature>
<protein>
    <submittedName>
        <fullName evidence="4">Glycosyl hydrolase family 39</fullName>
    </submittedName>
</protein>
<feature type="compositionally biased region" description="Low complexity" evidence="1">
    <location>
        <begin position="212"/>
        <end position="238"/>
    </location>
</feature>
<feature type="chain" id="PRO_5020462647" evidence="2">
    <location>
        <begin position="39"/>
        <end position="622"/>
    </location>
</feature>
<dbReference type="PANTHER" id="PTHR12631">
    <property type="entry name" value="ALPHA-L-IDURONIDASE"/>
    <property type="match status" value="1"/>
</dbReference>
<proteinExistence type="predicted"/>
<feature type="compositionally biased region" description="Low complexity" evidence="1">
    <location>
        <begin position="126"/>
        <end position="143"/>
    </location>
</feature>
<organism evidence="4 5">
    <name type="scientific">Motilibacter rhizosphaerae</name>
    <dbReference type="NCBI Taxonomy" id="598652"/>
    <lineage>
        <taxon>Bacteria</taxon>
        <taxon>Bacillati</taxon>
        <taxon>Actinomycetota</taxon>
        <taxon>Actinomycetes</taxon>
        <taxon>Motilibacterales</taxon>
        <taxon>Motilibacteraceae</taxon>
        <taxon>Motilibacter</taxon>
    </lineage>
</organism>
<name>A0A4Q7NAD7_9ACTN</name>